<keyword evidence="3" id="KW-0732">Signal</keyword>
<proteinExistence type="inferred from homology"/>
<comment type="similarity">
    <text evidence="2">Belongs to the peptidase S26C family.</text>
</comment>
<dbReference type="InterPro" id="IPR014139">
    <property type="entry name" value="Peptidase_S26C_TraF"/>
</dbReference>
<feature type="transmembrane region" description="Helical" evidence="6">
    <location>
        <begin position="31"/>
        <end position="50"/>
    </location>
</feature>
<dbReference type="OrthoDB" id="8524932at2"/>
<keyword evidence="6" id="KW-0472">Membrane</keyword>
<comment type="caution">
    <text evidence="8">The sequence shown here is derived from an EMBL/GenBank/DDBJ whole genome shotgun (WGS) entry which is preliminary data.</text>
</comment>
<sequence length="191" mass="21483">MNASAGLYTETTPRRRIFDLPGLLAHSRQRWYLYAPILAVWVLAYVRLFVDPTPRLPLLFNWSPSLPYHVAWMQRGGGPPRHGDLIVFRFDGPGQMRYPGLRGQPLFKRVCGLPGDVVTVRDRLVQVNGNAVGLAKTHAFDRRPLTPIPPQVIAADHYFVQGMAADSFDSRYSESGLVRSEQMLGIVVPLF</sequence>
<dbReference type="InterPro" id="IPR019533">
    <property type="entry name" value="Peptidase_S26"/>
</dbReference>
<evidence type="ECO:0000313" key="9">
    <source>
        <dbReference type="Proteomes" id="UP000252884"/>
    </source>
</evidence>
<dbReference type="Proteomes" id="UP000252884">
    <property type="component" value="Unassembled WGS sequence"/>
</dbReference>
<dbReference type="GO" id="GO:0042597">
    <property type="term" value="C:periplasmic space"/>
    <property type="evidence" value="ECO:0007669"/>
    <property type="project" value="UniProtKB-SubCell"/>
</dbReference>
<keyword evidence="9" id="KW-1185">Reference proteome</keyword>
<dbReference type="Pfam" id="PF10502">
    <property type="entry name" value="Peptidase_S26"/>
    <property type="match status" value="1"/>
</dbReference>
<evidence type="ECO:0000256" key="4">
    <source>
        <dbReference type="ARBA" id="ARBA00022764"/>
    </source>
</evidence>
<gene>
    <name evidence="8" type="ORF">DES41_106251</name>
</gene>
<reference evidence="8 9" key="1">
    <citation type="submission" date="2018-07" db="EMBL/GenBank/DDBJ databases">
        <title>Genomic Encyclopedia of Type Strains, Phase IV (KMG-IV): sequencing the most valuable type-strain genomes for metagenomic binning, comparative biology and taxonomic classification.</title>
        <authorList>
            <person name="Goeker M."/>
        </authorList>
    </citation>
    <scope>NUCLEOTIDE SEQUENCE [LARGE SCALE GENOMIC DNA]</scope>
    <source>
        <strain evidence="8 9">DSM 21634</strain>
    </source>
</reference>
<dbReference type="EMBL" id="QPJK01000006">
    <property type="protein sequence ID" value="RCW69377.1"/>
    <property type="molecule type" value="Genomic_DNA"/>
</dbReference>
<dbReference type="SUPFAM" id="SSF51306">
    <property type="entry name" value="LexA/Signal peptidase"/>
    <property type="match status" value="1"/>
</dbReference>
<dbReference type="GO" id="GO:0004252">
    <property type="term" value="F:serine-type endopeptidase activity"/>
    <property type="evidence" value="ECO:0007669"/>
    <property type="project" value="InterPro"/>
</dbReference>
<evidence type="ECO:0000313" key="8">
    <source>
        <dbReference type="EMBL" id="RCW69377.1"/>
    </source>
</evidence>
<name>A0A368XS60_9BURK</name>
<keyword evidence="6" id="KW-0812">Transmembrane</keyword>
<keyword evidence="4" id="KW-0574">Periplasm</keyword>
<dbReference type="GO" id="GO:0006465">
    <property type="term" value="P:signal peptide processing"/>
    <property type="evidence" value="ECO:0007669"/>
    <property type="project" value="InterPro"/>
</dbReference>
<keyword evidence="5" id="KW-0184">Conjugation</keyword>
<accession>A0A368XS60</accession>
<dbReference type="Gene3D" id="2.10.109.10">
    <property type="entry name" value="Umud Fragment, subunit A"/>
    <property type="match status" value="1"/>
</dbReference>
<evidence type="ECO:0000256" key="3">
    <source>
        <dbReference type="ARBA" id="ARBA00022729"/>
    </source>
</evidence>
<evidence type="ECO:0000256" key="5">
    <source>
        <dbReference type="ARBA" id="ARBA00022971"/>
    </source>
</evidence>
<evidence type="ECO:0000256" key="2">
    <source>
        <dbReference type="ARBA" id="ARBA00005849"/>
    </source>
</evidence>
<evidence type="ECO:0000256" key="1">
    <source>
        <dbReference type="ARBA" id="ARBA00004418"/>
    </source>
</evidence>
<keyword evidence="6" id="KW-1133">Transmembrane helix</keyword>
<feature type="domain" description="Peptidase S26" evidence="7">
    <location>
        <begin position="60"/>
        <end position="188"/>
    </location>
</feature>
<dbReference type="AlphaFoldDB" id="A0A368XS60"/>
<protein>
    <submittedName>
        <fullName evidence="8">Conjugal transfer pilin signal peptidase TrbI</fullName>
    </submittedName>
</protein>
<dbReference type="NCBIfam" id="TIGR02771">
    <property type="entry name" value="TraF_Ti"/>
    <property type="match status" value="1"/>
</dbReference>
<evidence type="ECO:0000259" key="7">
    <source>
        <dbReference type="Pfam" id="PF10502"/>
    </source>
</evidence>
<evidence type="ECO:0000256" key="6">
    <source>
        <dbReference type="SAM" id="Phobius"/>
    </source>
</evidence>
<dbReference type="InterPro" id="IPR036286">
    <property type="entry name" value="LexA/Signal_pep-like_sf"/>
</dbReference>
<comment type="subcellular location">
    <subcellularLocation>
        <location evidence="1">Periplasm</location>
    </subcellularLocation>
</comment>
<dbReference type="RefSeq" id="WP_114469785.1">
    <property type="nucleotide sequence ID" value="NZ_QPJK01000006.1"/>
</dbReference>
<organism evidence="8 9">
    <name type="scientific">Pseudorhodoferax soli</name>
    <dbReference type="NCBI Taxonomy" id="545864"/>
    <lineage>
        <taxon>Bacteria</taxon>
        <taxon>Pseudomonadati</taxon>
        <taxon>Pseudomonadota</taxon>
        <taxon>Betaproteobacteria</taxon>
        <taxon>Burkholderiales</taxon>
        <taxon>Comamonadaceae</taxon>
    </lineage>
</organism>